<dbReference type="GO" id="GO:0016757">
    <property type="term" value="F:glycosyltransferase activity"/>
    <property type="evidence" value="ECO:0007669"/>
    <property type="project" value="UniProtKB-KW"/>
</dbReference>
<organism evidence="7">
    <name type="scientific">marine sediment metagenome</name>
    <dbReference type="NCBI Taxonomy" id="412755"/>
    <lineage>
        <taxon>unclassified sequences</taxon>
        <taxon>metagenomes</taxon>
        <taxon>ecological metagenomes</taxon>
    </lineage>
</organism>
<evidence type="ECO:0000256" key="3">
    <source>
        <dbReference type="ARBA" id="ARBA00022679"/>
    </source>
</evidence>
<keyword evidence="5" id="KW-0238">DNA-binding</keyword>
<evidence type="ECO:0000256" key="5">
    <source>
        <dbReference type="ARBA" id="ARBA00023125"/>
    </source>
</evidence>
<name>A0A0F9I2Y9_9ZZZZ</name>
<evidence type="ECO:0000256" key="2">
    <source>
        <dbReference type="ARBA" id="ARBA00022676"/>
    </source>
</evidence>
<accession>A0A0F9I2Y9</accession>
<dbReference type="GO" id="GO:0003677">
    <property type="term" value="F:DNA binding"/>
    <property type="evidence" value="ECO:0007669"/>
    <property type="project" value="UniProtKB-KW"/>
</dbReference>
<gene>
    <name evidence="7" type="ORF">LCGC14_1630060</name>
</gene>
<dbReference type="GO" id="GO:0016779">
    <property type="term" value="F:nucleotidyltransferase activity"/>
    <property type="evidence" value="ECO:0007669"/>
    <property type="project" value="UniProtKB-KW"/>
</dbReference>
<keyword evidence="1" id="KW-1277">Toxin-antitoxin system</keyword>
<sequence length="191" mass="22194">MWYIIRGQITHCVKPSQDLSQNHRLEYILKINCPNRSRDLEWLNYVSLSITCVNKYFFNISKKWHKNDVAWWCILSFRPEIITHSGVVFCTTNNAYTKVVKRGCDVTGLEGLFADTIVEYESGTTARRHPSMPSNQPTSIQAEILYHRELSLDYLQRIYVNEVEHASAIEGQWAICSDKPCVECVMKPELF</sequence>
<protein>
    <recommendedName>
        <fullName evidence="6">DarT domain-containing protein</fullName>
    </recommendedName>
</protein>
<comment type="caution">
    <text evidence="7">The sequence shown here is derived from an EMBL/GenBank/DDBJ whole genome shotgun (WGS) entry which is preliminary data.</text>
</comment>
<dbReference type="InterPro" id="IPR029494">
    <property type="entry name" value="DarT"/>
</dbReference>
<evidence type="ECO:0000256" key="4">
    <source>
        <dbReference type="ARBA" id="ARBA00022695"/>
    </source>
</evidence>
<evidence type="ECO:0000259" key="6">
    <source>
        <dbReference type="PROSITE" id="PS52018"/>
    </source>
</evidence>
<dbReference type="AlphaFoldDB" id="A0A0F9I2Y9"/>
<keyword evidence="2" id="KW-0328">Glycosyltransferase</keyword>
<feature type="domain" description="DarT" evidence="6">
    <location>
        <begin position="1"/>
        <end position="191"/>
    </location>
</feature>
<keyword evidence="4" id="KW-0548">Nucleotidyltransferase</keyword>
<keyword evidence="3" id="KW-0808">Transferase</keyword>
<evidence type="ECO:0000256" key="1">
    <source>
        <dbReference type="ARBA" id="ARBA00022649"/>
    </source>
</evidence>
<reference evidence="7" key="1">
    <citation type="journal article" date="2015" name="Nature">
        <title>Complex archaea that bridge the gap between prokaryotes and eukaryotes.</title>
        <authorList>
            <person name="Spang A."/>
            <person name="Saw J.H."/>
            <person name="Jorgensen S.L."/>
            <person name="Zaremba-Niedzwiedzka K."/>
            <person name="Martijn J."/>
            <person name="Lind A.E."/>
            <person name="van Eijk R."/>
            <person name="Schleper C."/>
            <person name="Guy L."/>
            <person name="Ettema T.J."/>
        </authorList>
    </citation>
    <scope>NUCLEOTIDE SEQUENCE</scope>
</reference>
<proteinExistence type="predicted"/>
<evidence type="ECO:0000313" key="7">
    <source>
        <dbReference type="EMBL" id="KKM21971.1"/>
    </source>
</evidence>
<dbReference type="Pfam" id="PF14487">
    <property type="entry name" value="DarT"/>
    <property type="match status" value="1"/>
</dbReference>
<dbReference type="EMBL" id="LAZR01013434">
    <property type="protein sequence ID" value="KKM21971.1"/>
    <property type="molecule type" value="Genomic_DNA"/>
</dbReference>
<dbReference type="PROSITE" id="PS52018">
    <property type="entry name" value="DART"/>
    <property type="match status" value="1"/>
</dbReference>